<reference evidence="9" key="1">
    <citation type="journal article" date="2023" name="Genome Biol. Evol.">
        <title>First Whole Genome Sequence and Flow Cytometry Genome Size Data for the Lichen-Forming Fungus Ramalina farinacea (Ascomycota).</title>
        <authorList>
            <person name="Llewellyn T."/>
            <person name="Mian S."/>
            <person name="Hill R."/>
            <person name="Leitch I.J."/>
            <person name="Gaya E."/>
        </authorList>
    </citation>
    <scope>NUCLEOTIDE SEQUENCE</scope>
    <source>
        <strain evidence="9">LIQ254RAFAR</strain>
    </source>
</reference>
<dbReference type="InterPro" id="IPR019368">
    <property type="entry name" value="Ribosomal_mS29"/>
</dbReference>
<accession>A0AA43QVH2</accession>
<dbReference type="GO" id="GO:0005763">
    <property type="term" value="C:mitochondrial small ribosomal subunit"/>
    <property type="evidence" value="ECO:0007669"/>
    <property type="project" value="TreeGrafter"/>
</dbReference>
<feature type="compositionally biased region" description="Low complexity" evidence="8">
    <location>
        <begin position="13"/>
        <end position="39"/>
    </location>
</feature>
<keyword evidence="4" id="KW-0689">Ribosomal protein</keyword>
<dbReference type="GO" id="GO:0003735">
    <property type="term" value="F:structural constituent of ribosome"/>
    <property type="evidence" value="ECO:0007669"/>
    <property type="project" value="TreeGrafter"/>
</dbReference>
<keyword evidence="3" id="KW-0809">Transit peptide</keyword>
<organism evidence="9 10">
    <name type="scientific">Ramalina farinacea</name>
    <dbReference type="NCBI Taxonomy" id="258253"/>
    <lineage>
        <taxon>Eukaryota</taxon>
        <taxon>Fungi</taxon>
        <taxon>Dikarya</taxon>
        <taxon>Ascomycota</taxon>
        <taxon>Pezizomycotina</taxon>
        <taxon>Lecanoromycetes</taxon>
        <taxon>OSLEUM clade</taxon>
        <taxon>Lecanoromycetidae</taxon>
        <taxon>Lecanorales</taxon>
        <taxon>Lecanorineae</taxon>
        <taxon>Ramalinaceae</taxon>
        <taxon>Ramalina</taxon>
    </lineage>
</organism>
<evidence type="ECO:0000256" key="5">
    <source>
        <dbReference type="ARBA" id="ARBA00023128"/>
    </source>
</evidence>
<keyword evidence="6" id="KW-0687">Ribonucleoprotein</keyword>
<evidence type="ECO:0000256" key="8">
    <source>
        <dbReference type="SAM" id="MobiDB-lite"/>
    </source>
</evidence>
<gene>
    <name evidence="9" type="ORF">OHK93_005088</name>
</gene>
<comment type="subcellular location">
    <subcellularLocation>
        <location evidence="1">Mitochondrion</location>
    </subcellularLocation>
</comment>
<keyword evidence="10" id="KW-1185">Reference proteome</keyword>
<evidence type="ECO:0000256" key="6">
    <source>
        <dbReference type="ARBA" id="ARBA00023274"/>
    </source>
</evidence>
<feature type="compositionally biased region" description="Pro residues" evidence="8">
    <location>
        <begin position="279"/>
        <end position="302"/>
    </location>
</feature>
<protein>
    <recommendedName>
        <fullName evidence="7">Small ribosomal subunit protein mS29</fullName>
    </recommendedName>
</protein>
<evidence type="ECO:0000256" key="4">
    <source>
        <dbReference type="ARBA" id="ARBA00022980"/>
    </source>
</evidence>
<dbReference type="Proteomes" id="UP001161017">
    <property type="component" value="Unassembled WGS sequence"/>
</dbReference>
<evidence type="ECO:0000256" key="3">
    <source>
        <dbReference type="ARBA" id="ARBA00022946"/>
    </source>
</evidence>
<evidence type="ECO:0000313" key="9">
    <source>
        <dbReference type="EMBL" id="MDI1493300.1"/>
    </source>
</evidence>
<dbReference type="EMBL" id="JAPUFD010000025">
    <property type="protein sequence ID" value="MDI1493300.1"/>
    <property type="molecule type" value="Genomic_DNA"/>
</dbReference>
<evidence type="ECO:0000256" key="1">
    <source>
        <dbReference type="ARBA" id="ARBA00004173"/>
    </source>
</evidence>
<dbReference type="Pfam" id="PF10236">
    <property type="entry name" value="DAP3"/>
    <property type="match status" value="1"/>
</dbReference>
<evidence type="ECO:0000256" key="2">
    <source>
        <dbReference type="ARBA" id="ARBA00009863"/>
    </source>
</evidence>
<dbReference type="PANTHER" id="PTHR12810">
    <property type="entry name" value="MITOCHONDRIAL 28S RIBOSOMAL PROTEIN S29"/>
    <property type="match status" value="1"/>
</dbReference>
<evidence type="ECO:0000313" key="10">
    <source>
        <dbReference type="Proteomes" id="UP001161017"/>
    </source>
</evidence>
<evidence type="ECO:0000256" key="7">
    <source>
        <dbReference type="ARBA" id="ARBA00035140"/>
    </source>
</evidence>
<feature type="region of interest" description="Disordered" evidence="8">
    <location>
        <begin position="259"/>
        <end position="302"/>
    </location>
</feature>
<name>A0AA43QVH2_9LECA</name>
<keyword evidence="5" id="KW-0496">Mitochondrion</keyword>
<comment type="similarity">
    <text evidence="2">Belongs to the mitochondrion-specific ribosomal protein mS29 family.</text>
</comment>
<sequence>MCLRCLHRLSSNSLRPRSIPSPSSNAAATAPFSSTPSLPRANATITKKKPGAAPTPRPGPRTFSKKKKDITPANVRKPAIGERKALRKRVVLSNTNALEVQGLQDINEKNMMDEEMQGKVLGIPGEVVDRLRAVEAFKPAQGWGLYRRPAMLMRSETLEYAKMMDSMGTGSMRRVIVGERGSGKTTMLLQAMTLAFLKGWVVINIPEAQDLTIAQTAYSPVGTTLPTTYIQKTYTASLLRAIQRANPILETLHITQSLPQAQSSSTITTSPSSSSQQPTLPPSPPAQPPYPSSAPSAPPTPK</sequence>
<dbReference type="AlphaFoldDB" id="A0AA43QVH2"/>
<comment type="caution">
    <text evidence="9">The sequence shown here is derived from an EMBL/GenBank/DDBJ whole genome shotgun (WGS) entry which is preliminary data.</text>
</comment>
<dbReference type="PANTHER" id="PTHR12810:SF0">
    <property type="entry name" value="SMALL RIBOSOMAL SUBUNIT PROTEIN MS29"/>
    <property type="match status" value="1"/>
</dbReference>
<feature type="compositionally biased region" description="Low complexity" evidence="8">
    <location>
        <begin position="259"/>
        <end position="278"/>
    </location>
</feature>
<feature type="region of interest" description="Disordered" evidence="8">
    <location>
        <begin position="13"/>
        <end position="78"/>
    </location>
</feature>
<proteinExistence type="inferred from homology"/>